<dbReference type="EMBL" id="PKPP01003659">
    <property type="protein sequence ID" value="PWA68323.1"/>
    <property type="molecule type" value="Genomic_DNA"/>
</dbReference>
<keyword evidence="2" id="KW-1185">Reference proteome</keyword>
<organism evidence="1 2">
    <name type="scientific">Artemisia annua</name>
    <name type="common">Sweet wormwood</name>
    <dbReference type="NCBI Taxonomy" id="35608"/>
    <lineage>
        <taxon>Eukaryota</taxon>
        <taxon>Viridiplantae</taxon>
        <taxon>Streptophyta</taxon>
        <taxon>Embryophyta</taxon>
        <taxon>Tracheophyta</taxon>
        <taxon>Spermatophyta</taxon>
        <taxon>Magnoliopsida</taxon>
        <taxon>eudicotyledons</taxon>
        <taxon>Gunneridae</taxon>
        <taxon>Pentapetalae</taxon>
        <taxon>asterids</taxon>
        <taxon>campanulids</taxon>
        <taxon>Asterales</taxon>
        <taxon>Asteraceae</taxon>
        <taxon>Asteroideae</taxon>
        <taxon>Anthemideae</taxon>
        <taxon>Artemisiinae</taxon>
        <taxon>Artemisia</taxon>
    </lineage>
</organism>
<evidence type="ECO:0008006" key="3">
    <source>
        <dbReference type="Google" id="ProtNLM"/>
    </source>
</evidence>
<dbReference type="Pfam" id="PF12609">
    <property type="entry name" value="DUF3774"/>
    <property type="match status" value="1"/>
</dbReference>
<dbReference type="InterPro" id="IPR022251">
    <property type="entry name" value="DUF3774_wound-induced"/>
</dbReference>
<evidence type="ECO:0000313" key="2">
    <source>
        <dbReference type="Proteomes" id="UP000245207"/>
    </source>
</evidence>
<proteinExistence type="predicted"/>
<accession>A0A2U1N4A6</accession>
<comment type="caution">
    <text evidence="1">The sequence shown here is derived from an EMBL/GenBank/DDBJ whole genome shotgun (WGS) entry which is preliminary data.</text>
</comment>
<reference evidence="1 2" key="1">
    <citation type="journal article" date="2018" name="Mol. Plant">
        <title>The genome of Artemisia annua provides insight into the evolution of Asteraceae family and artemisinin biosynthesis.</title>
        <authorList>
            <person name="Shen Q."/>
            <person name="Zhang L."/>
            <person name="Liao Z."/>
            <person name="Wang S."/>
            <person name="Yan T."/>
            <person name="Shi P."/>
            <person name="Liu M."/>
            <person name="Fu X."/>
            <person name="Pan Q."/>
            <person name="Wang Y."/>
            <person name="Lv Z."/>
            <person name="Lu X."/>
            <person name="Zhang F."/>
            <person name="Jiang W."/>
            <person name="Ma Y."/>
            <person name="Chen M."/>
            <person name="Hao X."/>
            <person name="Li L."/>
            <person name="Tang Y."/>
            <person name="Lv G."/>
            <person name="Zhou Y."/>
            <person name="Sun X."/>
            <person name="Brodelius P.E."/>
            <person name="Rose J.K.C."/>
            <person name="Tang K."/>
        </authorList>
    </citation>
    <scope>NUCLEOTIDE SEQUENCE [LARGE SCALE GENOMIC DNA]</scope>
    <source>
        <strain evidence="2">cv. Huhao1</strain>
        <tissue evidence="1">Leaf</tissue>
    </source>
</reference>
<gene>
    <name evidence="1" type="ORF">CTI12_AA307330</name>
</gene>
<dbReference type="AlphaFoldDB" id="A0A2U1N4A6"/>
<protein>
    <recommendedName>
        <fullName evidence="3">Wound-responsive family protein</fullName>
    </recommendedName>
</protein>
<sequence length="70" mass="7703">MAAGVAVANGHKEQGHKLRSLVNSFRHVNSSDLRPFSTLVRSNVNVGDMKTTQSEDSLQKVMYLNCWGPS</sequence>
<name>A0A2U1N4A6_ARTAN</name>
<dbReference type="OrthoDB" id="1923904at2759"/>
<evidence type="ECO:0000313" key="1">
    <source>
        <dbReference type="EMBL" id="PWA68323.1"/>
    </source>
</evidence>
<dbReference type="Proteomes" id="UP000245207">
    <property type="component" value="Unassembled WGS sequence"/>
</dbReference>